<dbReference type="NCBIfam" id="NF008501">
    <property type="entry name" value="PRK11411.1"/>
    <property type="match status" value="1"/>
</dbReference>
<dbReference type="PANTHER" id="PTHR30532:SF29">
    <property type="entry name" value="FE(3+) DICITRATE-BINDING PERIPLASMIC PROTEIN"/>
    <property type="match status" value="1"/>
</dbReference>
<keyword evidence="3" id="KW-0813">Transport</keyword>
<feature type="domain" description="Fe/B12 periplasmic-binding" evidence="8">
    <location>
        <begin position="41"/>
        <end position="297"/>
    </location>
</feature>
<evidence type="ECO:0000313" key="10">
    <source>
        <dbReference type="Proteomes" id="UP000183316"/>
    </source>
</evidence>
<dbReference type="InterPro" id="IPR002491">
    <property type="entry name" value="ABC_transptr_periplasmic_BD"/>
</dbReference>
<accession>A0A192CGQ7</accession>
<feature type="chain" id="PRO_5008251454" evidence="7">
    <location>
        <begin position="24"/>
        <end position="302"/>
    </location>
</feature>
<keyword evidence="4" id="KW-0408">Iron</keyword>
<evidence type="ECO:0000259" key="8">
    <source>
        <dbReference type="PROSITE" id="PS50983"/>
    </source>
</evidence>
<keyword evidence="5 7" id="KW-0732">Signal</keyword>
<comment type="subcellular location">
    <subcellularLocation>
        <location evidence="1">Cell envelope</location>
    </subcellularLocation>
</comment>
<dbReference type="GO" id="GO:0030288">
    <property type="term" value="C:outer membrane-bounded periplasmic space"/>
    <property type="evidence" value="ECO:0007669"/>
    <property type="project" value="TreeGrafter"/>
</dbReference>
<comment type="similarity">
    <text evidence="2">Belongs to the bacterial solute-binding protein 8 family.</text>
</comment>
<dbReference type="FunFam" id="3.40.50.1980:FF:000003">
    <property type="entry name" value="Iron ABC transporter substrate-binding protein"/>
    <property type="match status" value="1"/>
</dbReference>
<feature type="coiled-coil region" evidence="6">
    <location>
        <begin position="145"/>
        <end position="172"/>
    </location>
</feature>
<name>A0A192CGQ7_ECO25</name>
<keyword evidence="6" id="KW-0175">Coiled coil</keyword>
<feature type="signal peptide" evidence="7">
    <location>
        <begin position="1"/>
        <end position="23"/>
    </location>
</feature>
<evidence type="ECO:0000256" key="2">
    <source>
        <dbReference type="ARBA" id="ARBA00008814"/>
    </source>
</evidence>
<sequence length="302" mass="33351">MIMLAFIRFVFAGLLLVISHAFAATVQDEHGTFTLEKTPQRIVVLELSFADALAAVDVSPIGIADDNDAKRILPEVRAHLKPWQSVGTRAQPSLEAIAALKPDLIIADSSRHAGVYIALQQIAPVLLLKSRNETYAENLQSAAIIGEMVGKKREMQARLEQHKERMAQWASQLPKGTRVAFGTSREQQFNLHTQETWTGSVLASLGLNVPAAMAGASMPSIGLEQLLAVNPAWLLVAHYREESIVKRWQQDPLWQMLTAAQKQQVASVDSNTWARMRGIFAAERIAADTVKIFHHQPLTVVK</sequence>
<keyword evidence="4" id="KW-0406">Ion transport</keyword>
<dbReference type="PANTHER" id="PTHR30532">
    <property type="entry name" value="IRON III DICITRATE-BINDING PERIPLASMIC PROTEIN"/>
    <property type="match status" value="1"/>
</dbReference>
<keyword evidence="4" id="KW-0410">Iron transport</keyword>
<gene>
    <name evidence="9" type="ORF">WLH_03834</name>
</gene>
<evidence type="ECO:0000256" key="6">
    <source>
        <dbReference type="SAM" id="Coils"/>
    </source>
</evidence>
<dbReference type="SUPFAM" id="SSF53807">
    <property type="entry name" value="Helical backbone' metal receptor"/>
    <property type="match status" value="1"/>
</dbReference>
<organism evidence="9 10">
    <name type="scientific">Escherichia coli O25b:H4</name>
    <dbReference type="NCBI Taxonomy" id="941280"/>
    <lineage>
        <taxon>Bacteria</taxon>
        <taxon>Pseudomonadati</taxon>
        <taxon>Pseudomonadota</taxon>
        <taxon>Gammaproteobacteria</taxon>
        <taxon>Enterobacterales</taxon>
        <taxon>Enterobacteriaceae</taxon>
        <taxon>Escherichia</taxon>
    </lineage>
</organism>
<evidence type="ECO:0000313" key="9">
    <source>
        <dbReference type="EMBL" id="ANK05095.1"/>
    </source>
</evidence>
<dbReference type="CDD" id="cd01146">
    <property type="entry name" value="FhuD"/>
    <property type="match status" value="1"/>
</dbReference>
<dbReference type="Proteomes" id="UP000183316">
    <property type="component" value="Chromosome"/>
</dbReference>
<evidence type="ECO:0000256" key="7">
    <source>
        <dbReference type="SAM" id="SignalP"/>
    </source>
</evidence>
<evidence type="ECO:0000256" key="4">
    <source>
        <dbReference type="ARBA" id="ARBA00022496"/>
    </source>
</evidence>
<protein>
    <submittedName>
        <fullName evidence="9">FecB</fullName>
    </submittedName>
</protein>
<proteinExistence type="inferred from homology"/>
<evidence type="ECO:0000256" key="3">
    <source>
        <dbReference type="ARBA" id="ARBA00022448"/>
    </source>
</evidence>
<dbReference type="Gene3D" id="3.40.50.1980">
    <property type="entry name" value="Nitrogenase molybdenum iron protein domain"/>
    <property type="match status" value="2"/>
</dbReference>
<dbReference type="GO" id="GO:1901678">
    <property type="term" value="P:iron coordination entity transport"/>
    <property type="evidence" value="ECO:0007669"/>
    <property type="project" value="UniProtKB-ARBA"/>
</dbReference>
<evidence type="ECO:0000256" key="1">
    <source>
        <dbReference type="ARBA" id="ARBA00004196"/>
    </source>
</evidence>
<evidence type="ECO:0000256" key="5">
    <source>
        <dbReference type="ARBA" id="ARBA00022729"/>
    </source>
</evidence>
<dbReference type="Pfam" id="PF01497">
    <property type="entry name" value="Peripla_BP_2"/>
    <property type="match status" value="1"/>
</dbReference>
<dbReference type="AlphaFoldDB" id="A0A192CGQ7"/>
<dbReference type="InterPro" id="IPR051313">
    <property type="entry name" value="Bact_iron-sidero_bind"/>
</dbReference>
<dbReference type="EMBL" id="CP015085">
    <property type="protein sequence ID" value="ANK05095.1"/>
    <property type="molecule type" value="Genomic_DNA"/>
</dbReference>
<dbReference type="PROSITE" id="PS50983">
    <property type="entry name" value="FE_B12_PBP"/>
    <property type="match status" value="1"/>
</dbReference>
<reference evidence="9 10" key="1">
    <citation type="submission" date="2016-03" db="EMBL/GenBank/DDBJ databases">
        <title>Genome Sequence and Comparative Pathogenic Determinants of Uropathogenic Escherichia coli O25b:H4, a Clinical Isolate from Saudi Arabia.</title>
        <authorList>
            <person name="Alyamani E.A.J."/>
            <person name="Khiyami M.A."/>
            <person name="Booq R.Y."/>
            <person name="Bahwerth F.S."/>
            <person name="Vaisvil B."/>
            <person name="Schmitt D.P."/>
            <person name="Kapatral V."/>
        </authorList>
    </citation>
    <scope>NUCLEOTIDE SEQUENCE [LARGE SCALE GENOMIC DNA]</scope>
    <source>
        <strain evidence="9 10">O25b:H4</strain>
    </source>
</reference>
<dbReference type="PATRIC" id="fig|941280.3.peg.3807"/>